<gene>
    <name evidence="1" type="ORF">LCPAC404_02170</name>
</gene>
<reference evidence="1" key="1">
    <citation type="journal article" date="2019" name="MBio">
        <title>Virus Genomes from Deep Sea Sediments Expand the Ocean Megavirome and Support Independent Origins of Viral Gigantism.</title>
        <authorList>
            <person name="Backstrom D."/>
            <person name="Yutin N."/>
            <person name="Jorgensen S.L."/>
            <person name="Dharamshi J."/>
            <person name="Homa F."/>
            <person name="Zaremba-Niedwiedzka K."/>
            <person name="Spang A."/>
            <person name="Wolf Y.I."/>
            <person name="Koonin E.V."/>
            <person name="Ettema T.J."/>
        </authorList>
    </citation>
    <scope>NUCLEOTIDE SEQUENCE</scope>
</reference>
<organism evidence="1">
    <name type="scientific">Pithovirus LCPAC404</name>
    <dbReference type="NCBI Taxonomy" id="2506597"/>
    <lineage>
        <taxon>Viruses</taxon>
        <taxon>Pithoviruses</taxon>
    </lineage>
</organism>
<name>A0A481ZC48_9VIRU</name>
<protein>
    <submittedName>
        <fullName evidence="1">Uncharacterized protein</fullName>
    </submittedName>
</protein>
<dbReference type="EMBL" id="MK500597">
    <property type="protein sequence ID" value="QBK93513.1"/>
    <property type="molecule type" value="Genomic_DNA"/>
</dbReference>
<proteinExistence type="predicted"/>
<accession>A0A481ZC48</accession>
<evidence type="ECO:0000313" key="1">
    <source>
        <dbReference type="EMBL" id="QBK93513.1"/>
    </source>
</evidence>
<sequence length="56" mass="6418">MSKLINDKNHHIIKIDSRCPTVFTDATAILNQRTDVKEKFEMVFTVISIKIKKGIS</sequence>